<keyword evidence="2" id="KW-0472">Membrane</keyword>
<evidence type="ECO:0000259" key="3">
    <source>
        <dbReference type="Pfam" id="PF08486"/>
    </source>
</evidence>
<evidence type="ECO:0000256" key="1">
    <source>
        <dbReference type="SAM" id="Coils"/>
    </source>
</evidence>
<dbReference type="AlphaFoldDB" id="A0A0G1GJM4"/>
<dbReference type="InterPro" id="IPR013693">
    <property type="entry name" value="SpoIID/LytB_N"/>
</dbReference>
<evidence type="ECO:0000256" key="2">
    <source>
        <dbReference type="SAM" id="Phobius"/>
    </source>
</evidence>
<evidence type="ECO:0000313" key="4">
    <source>
        <dbReference type="EMBL" id="KKS98978.1"/>
    </source>
</evidence>
<organism evidence="4 5">
    <name type="scientific">Candidatus Woesebacteria bacterium GW2011_GWB1_43_14</name>
    <dbReference type="NCBI Taxonomy" id="1618578"/>
    <lineage>
        <taxon>Bacteria</taxon>
        <taxon>Candidatus Woeseibacteriota</taxon>
    </lineage>
</organism>
<accession>A0A0G1GJM4</accession>
<comment type="caution">
    <text evidence="4">The sequence shown here is derived from an EMBL/GenBank/DDBJ whole genome shotgun (WGS) entry which is preliminary data.</text>
</comment>
<evidence type="ECO:0000313" key="5">
    <source>
        <dbReference type="Proteomes" id="UP000034090"/>
    </source>
</evidence>
<feature type="transmembrane region" description="Helical" evidence="2">
    <location>
        <begin position="44"/>
        <end position="64"/>
    </location>
</feature>
<dbReference type="EMBL" id="LCFQ01000001">
    <property type="protein sequence ID" value="KKS98978.1"/>
    <property type="molecule type" value="Genomic_DNA"/>
</dbReference>
<dbReference type="Pfam" id="PF08486">
    <property type="entry name" value="SpoIID"/>
    <property type="match status" value="1"/>
</dbReference>
<proteinExistence type="predicted"/>
<dbReference type="STRING" id="1618578.UV74_C0001G0088"/>
<reference evidence="4 5" key="1">
    <citation type="journal article" date="2015" name="Nature">
        <title>rRNA introns, odd ribosomes, and small enigmatic genomes across a large radiation of phyla.</title>
        <authorList>
            <person name="Brown C.T."/>
            <person name="Hug L.A."/>
            <person name="Thomas B.C."/>
            <person name="Sharon I."/>
            <person name="Castelle C.J."/>
            <person name="Singh A."/>
            <person name="Wilkins M.J."/>
            <person name="Williams K.H."/>
            <person name="Banfield J.F."/>
        </authorList>
    </citation>
    <scope>NUCLEOTIDE SEQUENCE [LARGE SCALE GENOMIC DNA]</scope>
</reference>
<gene>
    <name evidence="4" type="ORF">UV74_C0001G0088</name>
</gene>
<sequence>MGLSIKSYRCFRESQNKQHSSNNDNLPHPLHCIIESIMIRTKSVVKSTLIFVFLFFYFFTLAGAEDCGNNYQCQIDQIQREIDALTPAHENNKAELANLNKQISNLKLRITDLSTELEGVEIDISSRERDLSFAKAVFEEKAENHYRFLRTYDPLMPFLSTDNASEAFFEITFRQKAADQDRVTMDEYADDLVKLNDDKKKLEGSRSTLAAAKANIDGRATFLAGEVSKVESYLSELSSRQEELAALKAGGFQTSIGDTPLTLEPCSGPPGSSNFCDPGFRPAFAGFSFGAPHRTGMSQYGAYGRAKSGQSAETILSAYFQGANLNKGYSVPGSITVSGYGTIPFEDNYLLGIYEVPESWGDNGGLEALKAQAVAARSYALSATNNGAGSICATESCQVYKPQLKSGKWAEAVRATRGWVIERGGQAAATYYSSTTGGFTISQWDWSGIKDTSGDWPNTAYEKVSGSPWFYKGWYKSRGGSTCGRTNPWLTSEEMADILNSWKVLTGGGGDVGRISPVDTGCWGGNPYSMSELLGIGGYTSVNSVSVVYSNSGSTQTVSFGTNKGTITINGDELKKAFNLRAPGYIGLKSSLFNIEKL</sequence>
<dbReference type="Gene3D" id="6.10.250.3150">
    <property type="match status" value="1"/>
</dbReference>
<feature type="domain" description="Sporulation stage II protein D amidase enhancer LytB N-terminal" evidence="3">
    <location>
        <begin position="348"/>
        <end position="421"/>
    </location>
</feature>
<keyword evidence="1" id="KW-0175">Coiled coil</keyword>
<dbReference type="Proteomes" id="UP000034090">
    <property type="component" value="Unassembled WGS sequence"/>
</dbReference>
<keyword evidence="2" id="KW-1133">Transmembrane helix</keyword>
<feature type="coiled-coil region" evidence="1">
    <location>
        <begin position="89"/>
        <end position="123"/>
    </location>
</feature>
<keyword evidence="2" id="KW-0812">Transmembrane</keyword>
<name>A0A0G1GJM4_9BACT</name>
<protein>
    <recommendedName>
        <fullName evidence="3">Sporulation stage II protein D amidase enhancer LytB N-terminal domain-containing protein</fullName>
    </recommendedName>
</protein>